<feature type="non-terminal residue" evidence="3">
    <location>
        <position position="1338"/>
    </location>
</feature>
<keyword evidence="4" id="KW-1185">Reference proteome</keyword>
<feature type="region of interest" description="Disordered" evidence="1">
    <location>
        <begin position="917"/>
        <end position="986"/>
    </location>
</feature>
<feature type="compositionally biased region" description="Low complexity" evidence="1">
    <location>
        <begin position="969"/>
        <end position="986"/>
    </location>
</feature>
<feature type="transmembrane region" description="Helical" evidence="2">
    <location>
        <begin position="105"/>
        <end position="136"/>
    </location>
</feature>
<keyword evidence="2" id="KW-0472">Membrane</keyword>
<keyword evidence="2" id="KW-1133">Transmembrane helix</keyword>
<dbReference type="EMBL" id="BQXS01011372">
    <property type="protein sequence ID" value="GKT37055.1"/>
    <property type="molecule type" value="Genomic_DNA"/>
</dbReference>
<feature type="transmembrane region" description="Helical" evidence="2">
    <location>
        <begin position="701"/>
        <end position="726"/>
    </location>
</feature>
<proteinExistence type="predicted"/>
<accession>A0ABQ5KX74</accession>
<feature type="region of interest" description="Disordered" evidence="1">
    <location>
        <begin position="356"/>
        <end position="384"/>
    </location>
</feature>
<name>A0ABQ5KX74_9EUKA</name>
<evidence type="ECO:0000313" key="4">
    <source>
        <dbReference type="Proteomes" id="UP001057375"/>
    </source>
</evidence>
<sequence>MHTDYYSSASTSMDIDDYPSPTKLHPTNISSISFPFSLKKKGVLFGPRHSTDNSVLNSHDPITHINNTKTEPSSRIKFRSHADNMIKSQKRTLSKSFSVSRIAHFCFGLFLVPVLVFSISHVFTGIFNILLCLVSWLEGPNSSYIDCLPVNSFYLNYSAGIDIFPSSFYQSSSINLEFLPKCSAFRSFIIRVHQKSSVGLFMTFDFNISRLSQVLFPIFIFSICAFFIYAWISLFLRFWLGGYNLSTYMASNVSGSSNHGFIAPSFPHTITAESYSGGYGSNSGNILPNPFRPTTGFDDGSGGGGGGQPSFNTSAQISRGLIPRSSNHGFIAPSFPHTITAESYSGGYGSNSGNILPNPFRPTTGFDDGSGGGGGGQPSFNTSAQISRGLIPSRTLSNHTLQGSSLSSTGSGMPSGTNAALINKLYSYSMSLSSPANQNTSTRLLQMLSGNIQSTSGQINLSKRASVTTFHESDSLTLSGGTGPHISAATRRDSMLGSDESLSPASEGLLQATVLTKEHVGQQRRKSSCSTTTATTHHHNSGSNSSNFLQSPINESLDVPSYCVTTHGISGSGSGNGASSSKIIQRTLEATIKKVKLPASKSSILPMSHSSRPGTMPSSPGVRYMSDRETDRVKNNNNTTRGDDRMNSILQNNFLHGNVFTSPRFLNQIKTPGLVIPQFNASVAIITGCIFLLLIPMFKTYFFIYGELLVLLTSMYLVLKSLLIIIHALPFHSIDINVSFGTTCLRVLNGIVLLLLKAIGECIYIHIKRRPYLESIEEYRGEKNLYHLAFEFFEDTSAQFDETCLYPSRGVFLLFIILLCGLLVNKIGHGLVTLRLRRVSEVTSRTMNMVWNLFFQYDQSALLSNFVKGIFPAPTSLSSAKQPRNMTTPRISLHTMSVPSTNHSLHHIQQQSMSMIGTNNSINNNSHSHSHTSSHTDTDGAINRRRVSIPVLSTSSVGPLGEKNPKIDSPSSSTHPSGQQQSGQQQSIPKIVIGNEKNHNNNSVSSSNNIQHITQHHPLFKGAIIPPSTTISGDESNIPQPFSDSSIKSISTFLMLLLSHSPPTHIPSSWKSGDILCVGLLLRRFAKDNRPLRVFHSKYIHLLRFLKYYYRAWSLQQKILKKEKTKRKRWKANHISSKKIDSKASSSSCFSSSFFSRSRQKSKHTKTSLSRSNRSNHNQGEVSDERDDQSGGTDAGTDWWESEDWVTQSSVVSREENGGGGRESITSRASISSLRSQSVGSTHHHNPTIPQTHQGSSASRHSIGGAEIGGGRDAGADDSHIQVYDGVERPSIERRMSATDTDFKTSTILDHHPHQSTTELVNINSSSSSIKNPTMSVV</sequence>
<feature type="compositionally biased region" description="Polar residues" evidence="1">
    <location>
        <begin position="1167"/>
        <end position="1181"/>
    </location>
</feature>
<feature type="transmembrane region" description="Helical" evidence="2">
    <location>
        <begin position="747"/>
        <end position="767"/>
    </location>
</feature>
<evidence type="ECO:0000256" key="1">
    <source>
        <dbReference type="SAM" id="MobiDB-lite"/>
    </source>
</evidence>
<protein>
    <submittedName>
        <fullName evidence="3">Uncharacterized protein</fullName>
    </submittedName>
</protein>
<feature type="compositionally biased region" description="Low complexity" evidence="1">
    <location>
        <begin position="1223"/>
        <end position="1238"/>
    </location>
</feature>
<feature type="transmembrane region" description="Helical" evidence="2">
    <location>
        <begin position="674"/>
        <end position="695"/>
    </location>
</feature>
<feature type="region of interest" description="Disordered" evidence="1">
    <location>
        <begin position="516"/>
        <end position="552"/>
    </location>
</feature>
<feature type="compositionally biased region" description="Polar residues" evidence="1">
    <location>
        <begin position="1248"/>
        <end position="1260"/>
    </location>
</feature>
<feature type="compositionally biased region" description="Gly residues" evidence="1">
    <location>
        <begin position="299"/>
        <end position="308"/>
    </location>
</feature>
<feature type="transmembrane region" description="Helical" evidence="2">
    <location>
        <begin position="214"/>
        <end position="240"/>
    </location>
</feature>
<feature type="region of interest" description="Disordered" evidence="1">
    <location>
        <begin position="474"/>
        <end position="503"/>
    </location>
</feature>
<evidence type="ECO:0000313" key="3">
    <source>
        <dbReference type="EMBL" id="GKT37055.1"/>
    </source>
</evidence>
<keyword evidence="2" id="KW-0812">Transmembrane</keyword>
<dbReference type="Proteomes" id="UP001057375">
    <property type="component" value="Unassembled WGS sequence"/>
</dbReference>
<feature type="transmembrane region" description="Helical" evidence="2">
    <location>
        <begin position="810"/>
        <end position="828"/>
    </location>
</feature>
<feature type="compositionally biased region" description="Polar residues" evidence="1">
    <location>
        <begin position="604"/>
        <end position="618"/>
    </location>
</feature>
<feature type="region of interest" description="Disordered" evidence="1">
    <location>
        <begin position="1161"/>
        <end position="1278"/>
    </location>
</feature>
<comment type="caution">
    <text evidence="3">The sequence shown here is derived from an EMBL/GenBank/DDBJ whole genome shotgun (WGS) entry which is preliminary data.</text>
</comment>
<organism evidence="3 4">
    <name type="scientific">Aduncisulcus paluster</name>
    <dbReference type="NCBI Taxonomy" id="2918883"/>
    <lineage>
        <taxon>Eukaryota</taxon>
        <taxon>Metamonada</taxon>
        <taxon>Carpediemonas-like organisms</taxon>
        <taxon>Aduncisulcus</taxon>
    </lineage>
</organism>
<reference evidence="3" key="1">
    <citation type="submission" date="2022-03" db="EMBL/GenBank/DDBJ databases">
        <title>Draft genome sequence of Aduncisulcus paluster, a free-living microaerophilic Fornicata.</title>
        <authorList>
            <person name="Yuyama I."/>
            <person name="Kume K."/>
            <person name="Tamura T."/>
            <person name="Inagaki Y."/>
            <person name="Hashimoto T."/>
        </authorList>
    </citation>
    <scope>NUCLEOTIDE SEQUENCE</scope>
    <source>
        <strain evidence="3">NY0171</strain>
    </source>
</reference>
<feature type="region of interest" description="Disordered" evidence="1">
    <location>
        <begin position="604"/>
        <end position="625"/>
    </location>
</feature>
<gene>
    <name evidence="3" type="ORF">ADUPG1_009914</name>
</gene>
<evidence type="ECO:0000256" key="2">
    <source>
        <dbReference type="SAM" id="Phobius"/>
    </source>
</evidence>
<feature type="compositionally biased region" description="Low complexity" evidence="1">
    <location>
        <begin position="528"/>
        <end position="547"/>
    </location>
</feature>
<feature type="compositionally biased region" description="Gly residues" evidence="1">
    <location>
        <begin position="368"/>
        <end position="377"/>
    </location>
</feature>
<feature type="compositionally biased region" description="Low complexity" evidence="1">
    <location>
        <begin position="917"/>
        <end position="935"/>
    </location>
</feature>
<feature type="region of interest" description="Disordered" evidence="1">
    <location>
        <begin position="294"/>
        <end position="313"/>
    </location>
</feature>